<reference evidence="1" key="1">
    <citation type="journal article" date="2012" name="Science">
        <title>Fermentation, hydrogen, and sulfur metabolism in multiple uncultivated bacterial phyla.</title>
        <authorList>
            <person name="Wrighton K.C."/>
            <person name="Thomas B.C."/>
            <person name="Sharon I."/>
            <person name="Miller C.S."/>
            <person name="Castelle C.J."/>
            <person name="VerBerkmoes N.C."/>
            <person name="Wilkins M.J."/>
            <person name="Hettich R.L."/>
            <person name="Lipton M.S."/>
            <person name="Williams K.H."/>
            <person name="Long P.E."/>
            <person name="Banfield J.F."/>
        </authorList>
    </citation>
    <scope>NUCLEOTIDE SEQUENCE [LARGE SCALE GENOMIC DNA]</scope>
</reference>
<name>K2GDE7_9BACT</name>
<sequence>MNEYKTMTLKEILSKELWKKKNKEVLKRLQDK</sequence>
<evidence type="ECO:0000313" key="1">
    <source>
        <dbReference type="EMBL" id="EKE28264.1"/>
    </source>
</evidence>
<organism evidence="1">
    <name type="scientific">uncultured bacterium</name>
    <name type="common">gcode 4</name>
    <dbReference type="NCBI Taxonomy" id="1234023"/>
    <lineage>
        <taxon>Bacteria</taxon>
        <taxon>environmental samples</taxon>
    </lineage>
</organism>
<gene>
    <name evidence="1" type="ORF">ACD_3C00083G0003</name>
</gene>
<protein>
    <submittedName>
        <fullName evidence="1">Uncharacterized protein</fullName>
    </submittedName>
</protein>
<comment type="caution">
    <text evidence="1">The sequence shown here is derived from an EMBL/GenBank/DDBJ whole genome shotgun (WGS) entry which is preliminary data.</text>
</comment>
<dbReference type="AlphaFoldDB" id="K2GDE7"/>
<dbReference type="EMBL" id="AMFJ01000357">
    <property type="protein sequence ID" value="EKE28264.1"/>
    <property type="molecule type" value="Genomic_DNA"/>
</dbReference>
<accession>K2GDE7</accession>
<proteinExistence type="predicted"/>